<proteinExistence type="predicted"/>
<organism evidence="1 2">
    <name type="scientific">Bodo saltans</name>
    <name type="common">Flagellated protozoan</name>
    <dbReference type="NCBI Taxonomy" id="75058"/>
    <lineage>
        <taxon>Eukaryota</taxon>
        <taxon>Discoba</taxon>
        <taxon>Euglenozoa</taxon>
        <taxon>Kinetoplastea</taxon>
        <taxon>Metakinetoplastina</taxon>
        <taxon>Eubodonida</taxon>
        <taxon>Bodonidae</taxon>
        <taxon>Bodo</taxon>
    </lineage>
</organism>
<accession>A0A0S4IWE3</accession>
<gene>
    <name evidence="1" type="ORF">BSAL_61410</name>
</gene>
<dbReference type="EMBL" id="CYKH01000300">
    <property type="protein sequence ID" value="CUF32670.1"/>
    <property type="molecule type" value="Genomic_DNA"/>
</dbReference>
<dbReference type="Proteomes" id="UP000051952">
    <property type="component" value="Unassembled WGS sequence"/>
</dbReference>
<evidence type="ECO:0000313" key="2">
    <source>
        <dbReference type="Proteomes" id="UP000051952"/>
    </source>
</evidence>
<dbReference type="VEuPathDB" id="TriTrypDB:BSAL_61410"/>
<evidence type="ECO:0000313" key="1">
    <source>
        <dbReference type="EMBL" id="CUF32670.1"/>
    </source>
</evidence>
<keyword evidence="2" id="KW-1185">Reference proteome</keyword>
<dbReference type="AlphaFoldDB" id="A0A0S4IWE3"/>
<name>A0A0S4IWE3_BODSA</name>
<sequence>MDYADERFLTWTSRLSVAAPANTNWNATYHYRWRERNSIPQEFVGFWLTNLQYRSYNGRILQSSLCGADAELVAAVARTFDVPLEHIECREMHTDCTAREFADPMDDYGFCESYRYRIHGDNLLLRRKLYNNMHGAVLVDTDEDDSFDENRVTIVGGCVSRESRYNGLSDYEANIDSSRDGQAYIHRATYLYFHVKYLKDYLRKNPLAV</sequence>
<protein>
    <submittedName>
        <fullName evidence="1">Uncharacterized protein</fullName>
    </submittedName>
</protein>
<reference evidence="2" key="1">
    <citation type="submission" date="2015-09" db="EMBL/GenBank/DDBJ databases">
        <authorList>
            <consortium name="Pathogen Informatics"/>
        </authorList>
    </citation>
    <scope>NUCLEOTIDE SEQUENCE [LARGE SCALE GENOMIC DNA]</scope>
    <source>
        <strain evidence="2">Lake Konstanz</strain>
    </source>
</reference>